<proteinExistence type="predicted"/>
<reference evidence="1" key="1">
    <citation type="journal article" date="2021" name="Open Biol.">
        <title>Shared evolutionary footprints suggest mitochondrial oxidative damage underlies multiple complex I losses in fungi.</title>
        <authorList>
            <person name="Schikora-Tamarit M.A."/>
            <person name="Marcet-Houben M."/>
            <person name="Nosek J."/>
            <person name="Gabaldon T."/>
        </authorList>
    </citation>
    <scope>NUCLEOTIDE SEQUENCE</scope>
    <source>
        <strain evidence="1">CBS2887</strain>
    </source>
</reference>
<keyword evidence="2" id="KW-1185">Reference proteome</keyword>
<gene>
    <name evidence="1" type="ORF">WICPIJ_007145</name>
</gene>
<protein>
    <submittedName>
        <fullName evidence="1">Uncharacterized protein</fullName>
    </submittedName>
</protein>
<comment type="caution">
    <text evidence="1">The sequence shown here is derived from an EMBL/GenBank/DDBJ whole genome shotgun (WGS) entry which is preliminary data.</text>
</comment>
<dbReference type="AlphaFoldDB" id="A0A9P8Q0G1"/>
<reference evidence="1" key="2">
    <citation type="submission" date="2021-01" db="EMBL/GenBank/DDBJ databases">
        <authorList>
            <person name="Schikora-Tamarit M.A."/>
        </authorList>
    </citation>
    <scope>NUCLEOTIDE SEQUENCE</scope>
    <source>
        <strain evidence="1">CBS2887</strain>
    </source>
</reference>
<dbReference type="EMBL" id="JAEUBG010004183">
    <property type="protein sequence ID" value="KAH3681898.1"/>
    <property type="molecule type" value="Genomic_DNA"/>
</dbReference>
<sequence>MSQARLQLPDFAANLEVAQKRNVEHEVEHVAVFEWWKLINKESLSVYFDRGLKLILFVVATSCKTLRSGDWFTRRRFCGTMRKKSFPKLQDEIRRATCENRRIASYNYLYRASQSSNKSYKVS</sequence>
<organism evidence="1 2">
    <name type="scientific">Wickerhamomyces pijperi</name>
    <name type="common">Yeast</name>
    <name type="synonym">Pichia pijperi</name>
    <dbReference type="NCBI Taxonomy" id="599730"/>
    <lineage>
        <taxon>Eukaryota</taxon>
        <taxon>Fungi</taxon>
        <taxon>Dikarya</taxon>
        <taxon>Ascomycota</taxon>
        <taxon>Saccharomycotina</taxon>
        <taxon>Saccharomycetes</taxon>
        <taxon>Phaffomycetales</taxon>
        <taxon>Wickerhamomycetaceae</taxon>
        <taxon>Wickerhamomyces</taxon>
    </lineage>
</organism>
<accession>A0A9P8Q0G1</accession>
<evidence type="ECO:0000313" key="1">
    <source>
        <dbReference type="EMBL" id="KAH3681898.1"/>
    </source>
</evidence>
<evidence type="ECO:0000313" key="2">
    <source>
        <dbReference type="Proteomes" id="UP000774326"/>
    </source>
</evidence>
<name>A0A9P8Q0G1_WICPI</name>
<dbReference type="Proteomes" id="UP000774326">
    <property type="component" value="Unassembled WGS sequence"/>
</dbReference>